<reference evidence="1 2" key="1">
    <citation type="journal article" date="2019" name="Sci. Rep.">
        <title>Orb-weaving spider Araneus ventricosus genome elucidates the spidroin gene catalogue.</title>
        <authorList>
            <person name="Kono N."/>
            <person name="Nakamura H."/>
            <person name="Ohtoshi R."/>
            <person name="Moran D.A.P."/>
            <person name="Shinohara A."/>
            <person name="Yoshida Y."/>
            <person name="Fujiwara M."/>
            <person name="Mori M."/>
            <person name="Tomita M."/>
            <person name="Arakawa K."/>
        </authorList>
    </citation>
    <scope>NUCLEOTIDE SEQUENCE [LARGE SCALE GENOMIC DNA]</scope>
</reference>
<proteinExistence type="predicted"/>
<protein>
    <submittedName>
        <fullName evidence="1">Uncharacterized protein</fullName>
    </submittedName>
</protein>
<keyword evidence="2" id="KW-1185">Reference proteome</keyword>
<dbReference type="EMBL" id="BGPR01029457">
    <property type="protein sequence ID" value="GBO01241.1"/>
    <property type="molecule type" value="Genomic_DNA"/>
</dbReference>
<name>A0A4Y2TMF9_ARAVE</name>
<evidence type="ECO:0000313" key="1">
    <source>
        <dbReference type="EMBL" id="GBO01241.1"/>
    </source>
</evidence>
<gene>
    <name evidence="1" type="ORF">AVEN_257930_1</name>
</gene>
<dbReference type="Proteomes" id="UP000499080">
    <property type="component" value="Unassembled WGS sequence"/>
</dbReference>
<sequence length="101" mass="11591">MIAGWVMESFMHFEVRSDQNWPVHVNGHYRNQVRGMLLQVRRVAEEQAVHSGRDNFHRFVIAGLGCGEFHAQSPIGPDELIHCQWTLSEQVGRNVNPRLDG</sequence>
<evidence type="ECO:0000313" key="2">
    <source>
        <dbReference type="Proteomes" id="UP000499080"/>
    </source>
</evidence>
<dbReference type="AlphaFoldDB" id="A0A4Y2TMF9"/>
<accession>A0A4Y2TMF9</accession>
<comment type="caution">
    <text evidence="1">The sequence shown here is derived from an EMBL/GenBank/DDBJ whole genome shotgun (WGS) entry which is preliminary data.</text>
</comment>
<organism evidence="1 2">
    <name type="scientific">Araneus ventricosus</name>
    <name type="common">Orbweaver spider</name>
    <name type="synonym">Epeira ventricosa</name>
    <dbReference type="NCBI Taxonomy" id="182803"/>
    <lineage>
        <taxon>Eukaryota</taxon>
        <taxon>Metazoa</taxon>
        <taxon>Ecdysozoa</taxon>
        <taxon>Arthropoda</taxon>
        <taxon>Chelicerata</taxon>
        <taxon>Arachnida</taxon>
        <taxon>Araneae</taxon>
        <taxon>Araneomorphae</taxon>
        <taxon>Entelegynae</taxon>
        <taxon>Araneoidea</taxon>
        <taxon>Araneidae</taxon>
        <taxon>Araneus</taxon>
    </lineage>
</organism>